<reference evidence="1" key="2">
    <citation type="journal article" date="2021" name="PeerJ">
        <title>Extensive microbial diversity within the chicken gut microbiome revealed by metagenomics and culture.</title>
        <authorList>
            <person name="Gilroy R."/>
            <person name="Ravi A."/>
            <person name="Getino M."/>
            <person name="Pursley I."/>
            <person name="Horton D.L."/>
            <person name="Alikhan N.F."/>
            <person name="Baker D."/>
            <person name="Gharbi K."/>
            <person name="Hall N."/>
            <person name="Watson M."/>
            <person name="Adriaenssens E.M."/>
            <person name="Foster-Nyarko E."/>
            <person name="Jarju S."/>
            <person name="Secka A."/>
            <person name="Antonio M."/>
            <person name="Oren A."/>
            <person name="Chaudhuri R.R."/>
            <person name="La Ragione R."/>
            <person name="Hildebrand F."/>
            <person name="Pallen M.J."/>
        </authorList>
    </citation>
    <scope>NUCLEOTIDE SEQUENCE</scope>
    <source>
        <strain evidence="1">CHK189-12415</strain>
    </source>
</reference>
<dbReference type="EMBL" id="DVHA01000236">
    <property type="protein sequence ID" value="HIR61373.1"/>
    <property type="molecule type" value="Genomic_DNA"/>
</dbReference>
<proteinExistence type="predicted"/>
<sequence length="121" mass="13775">MAESKLREQAMEFSVEIIKLVKYLKDKRESIIVNQIGRSGTSIGANIYEARYAQGRKDFISKLEIALKEASETGYWLELLFRTGYIDAYTYKQLSDKCTTLRAMLVSSCRTAKNNSPSPHP</sequence>
<comment type="caution">
    <text evidence="1">The sequence shown here is derived from an EMBL/GenBank/DDBJ whole genome shotgun (WGS) entry which is preliminary data.</text>
</comment>
<dbReference type="SUPFAM" id="SSF158446">
    <property type="entry name" value="IVS-encoded protein-like"/>
    <property type="match status" value="1"/>
</dbReference>
<gene>
    <name evidence="1" type="ORF">IAB37_07375</name>
</gene>
<dbReference type="Pfam" id="PF05635">
    <property type="entry name" value="23S_rRNA_IVP"/>
    <property type="match status" value="1"/>
</dbReference>
<dbReference type="PIRSF" id="PIRSF035652">
    <property type="entry name" value="CHP02436"/>
    <property type="match status" value="1"/>
</dbReference>
<dbReference type="Gene3D" id="1.20.1440.60">
    <property type="entry name" value="23S rRNA-intervening sequence"/>
    <property type="match status" value="1"/>
</dbReference>
<evidence type="ECO:0000313" key="1">
    <source>
        <dbReference type="EMBL" id="HIR61373.1"/>
    </source>
</evidence>
<dbReference type="NCBIfam" id="TIGR02436">
    <property type="entry name" value="four helix bundle protein"/>
    <property type="match status" value="1"/>
</dbReference>
<reference evidence="1" key="1">
    <citation type="submission" date="2020-10" db="EMBL/GenBank/DDBJ databases">
        <authorList>
            <person name="Gilroy R."/>
        </authorList>
    </citation>
    <scope>NUCLEOTIDE SEQUENCE</scope>
    <source>
        <strain evidence="1">CHK189-12415</strain>
    </source>
</reference>
<dbReference type="PANTHER" id="PTHR38471">
    <property type="entry name" value="FOUR HELIX BUNDLE PROTEIN"/>
    <property type="match status" value="1"/>
</dbReference>
<accession>A0A9D1J5B7</accession>
<dbReference type="InterPro" id="IPR036583">
    <property type="entry name" value="23S_rRNA_IVS_sf"/>
</dbReference>
<protein>
    <submittedName>
        <fullName evidence="1">Four helix bundle protein</fullName>
    </submittedName>
</protein>
<dbReference type="AlphaFoldDB" id="A0A9D1J5B7"/>
<organism evidence="1 2">
    <name type="scientific">Candidatus Faecivivens stercoravium</name>
    <dbReference type="NCBI Taxonomy" id="2840803"/>
    <lineage>
        <taxon>Bacteria</taxon>
        <taxon>Bacillati</taxon>
        <taxon>Bacillota</taxon>
        <taxon>Clostridia</taxon>
        <taxon>Eubacteriales</taxon>
        <taxon>Oscillospiraceae</taxon>
        <taxon>Oscillospiraceae incertae sedis</taxon>
        <taxon>Candidatus Faecivivens</taxon>
    </lineage>
</organism>
<dbReference type="PANTHER" id="PTHR38471:SF2">
    <property type="entry name" value="FOUR HELIX BUNDLE PROTEIN"/>
    <property type="match status" value="1"/>
</dbReference>
<dbReference type="Proteomes" id="UP000824241">
    <property type="component" value="Unassembled WGS sequence"/>
</dbReference>
<evidence type="ECO:0000313" key="2">
    <source>
        <dbReference type="Proteomes" id="UP000824241"/>
    </source>
</evidence>
<name>A0A9D1J5B7_9FIRM</name>
<dbReference type="InterPro" id="IPR012657">
    <property type="entry name" value="23S_rRNA-intervening_sequence"/>
</dbReference>